<proteinExistence type="inferred from homology"/>
<keyword evidence="3" id="KW-0813">Transport</keyword>
<keyword evidence="10" id="KW-1185">Reference proteome</keyword>
<name>A0ABS4UAI6_9CORY</name>
<keyword evidence="4" id="KW-1003">Cell membrane</keyword>
<feature type="transmembrane region" description="Helical" evidence="8">
    <location>
        <begin position="113"/>
        <end position="130"/>
    </location>
</feature>
<evidence type="ECO:0000313" key="9">
    <source>
        <dbReference type="EMBL" id="MBP2333563.1"/>
    </source>
</evidence>
<feature type="transmembrane region" description="Helical" evidence="8">
    <location>
        <begin position="182"/>
        <end position="202"/>
    </location>
</feature>
<feature type="transmembrane region" description="Helical" evidence="8">
    <location>
        <begin position="271"/>
        <end position="296"/>
    </location>
</feature>
<protein>
    <submittedName>
        <fullName evidence="9">Iron complex transport system permease protein</fullName>
    </submittedName>
</protein>
<dbReference type="RefSeq" id="WP_070523205.1">
    <property type="nucleotide sequence ID" value="NZ_CP047357.1"/>
</dbReference>
<evidence type="ECO:0000313" key="10">
    <source>
        <dbReference type="Proteomes" id="UP001519305"/>
    </source>
</evidence>
<evidence type="ECO:0000256" key="7">
    <source>
        <dbReference type="ARBA" id="ARBA00023136"/>
    </source>
</evidence>
<keyword evidence="6 8" id="KW-1133">Transmembrane helix</keyword>
<organism evidence="9 10">
    <name type="scientific">Corynebacterium freneyi</name>
    <dbReference type="NCBI Taxonomy" id="134034"/>
    <lineage>
        <taxon>Bacteria</taxon>
        <taxon>Bacillati</taxon>
        <taxon>Actinomycetota</taxon>
        <taxon>Actinomycetes</taxon>
        <taxon>Mycobacteriales</taxon>
        <taxon>Corynebacteriaceae</taxon>
        <taxon>Corynebacterium</taxon>
    </lineage>
</organism>
<feature type="transmembrane region" description="Helical" evidence="8">
    <location>
        <begin position="338"/>
        <end position="357"/>
    </location>
</feature>
<feature type="transmembrane region" description="Helical" evidence="8">
    <location>
        <begin position="82"/>
        <end position="101"/>
    </location>
</feature>
<accession>A0ABS4UAI6</accession>
<gene>
    <name evidence="9" type="ORF">JOF33_002262</name>
</gene>
<dbReference type="InterPro" id="IPR037294">
    <property type="entry name" value="ABC_BtuC-like"/>
</dbReference>
<dbReference type="SUPFAM" id="SSF81345">
    <property type="entry name" value="ABC transporter involved in vitamin B12 uptake, BtuC"/>
    <property type="match status" value="1"/>
</dbReference>
<evidence type="ECO:0000256" key="4">
    <source>
        <dbReference type="ARBA" id="ARBA00022475"/>
    </source>
</evidence>
<feature type="transmembrane region" description="Helical" evidence="8">
    <location>
        <begin position="150"/>
        <end position="170"/>
    </location>
</feature>
<evidence type="ECO:0000256" key="3">
    <source>
        <dbReference type="ARBA" id="ARBA00022448"/>
    </source>
</evidence>
<dbReference type="EMBL" id="JAGINY010000001">
    <property type="protein sequence ID" value="MBP2333563.1"/>
    <property type="molecule type" value="Genomic_DNA"/>
</dbReference>
<evidence type="ECO:0000256" key="6">
    <source>
        <dbReference type="ARBA" id="ARBA00022989"/>
    </source>
</evidence>
<evidence type="ECO:0000256" key="5">
    <source>
        <dbReference type="ARBA" id="ARBA00022692"/>
    </source>
</evidence>
<dbReference type="Proteomes" id="UP001519305">
    <property type="component" value="Unassembled WGS sequence"/>
</dbReference>
<dbReference type="Gene3D" id="1.10.3470.10">
    <property type="entry name" value="ABC transporter involved in vitamin B12 uptake, BtuC"/>
    <property type="match status" value="1"/>
</dbReference>
<dbReference type="InterPro" id="IPR000522">
    <property type="entry name" value="ABC_transptr_permease_BtuC"/>
</dbReference>
<feature type="transmembrane region" description="Helical" evidence="8">
    <location>
        <begin position="308"/>
        <end position="326"/>
    </location>
</feature>
<comment type="subcellular location">
    <subcellularLocation>
        <location evidence="1">Cell membrane</location>
        <topology evidence="1">Multi-pass membrane protein</topology>
    </subcellularLocation>
</comment>
<evidence type="ECO:0000256" key="2">
    <source>
        <dbReference type="ARBA" id="ARBA00007935"/>
    </source>
</evidence>
<feature type="transmembrane region" description="Helical" evidence="8">
    <location>
        <begin position="27"/>
        <end position="48"/>
    </location>
</feature>
<dbReference type="PANTHER" id="PTHR30472:SF24">
    <property type="entry name" value="FERRIC ENTEROBACTIN TRANSPORT SYSTEM PERMEASE PROTEIN FEPG"/>
    <property type="match status" value="1"/>
</dbReference>
<evidence type="ECO:0000256" key="1">
    <source>
        <dbReference type="ARBA" id="ARBA00004651"/>
    </source>
</evidence>
<evidence type="ECO:0000256" key="8">
    <source>
        <dbReference type="SAM" id="Phobius"/>
    </source>
</evidence>
<feature type="transmembrane region" description="Helical" evidence="8">
    <location>
        <begin position="228"/>
        <end position="246"/>
    </location>
</feature>
<keyword evidence="7 8" id="KW-0472">Membrane</keyword>
<sequence length="363" mass="36590">MTASTVPGRATWTVGWRGRPVRFERRAVVVAAVALAGLAVLALFSMGVGPASADPPTVLKALFAATGDPATAGALKWRTPRIAVAIVGGALLALGGALFQVLTRNPLGSPDIIGFNTGAYTGALLATMLLPPSRGRNIGVGGVSVHVGDYVPALGACLGGLATAALVLALSGARARGADHRLIVVGIATSATLTAVNAYIIMKTDINYASAMTSWSFGSLNGLRAPDAAPLILALLAIAVAVPWAAQAGKAMMCDDDVATAIGEPVRRTRVAFLVIGVTATAVVTAVIGPVMFVALAAPHIARGLTRSAGLALVPTAIIGSLLLLGADTIARAGSIEIPAGVVTMIIGGAYFFRLLLGARGRR</sequence>
<reference evidence="9 10" key="1">
    <citation type="submission" date="2021-03" db="EMBL/GenBank/DDBJ databases">
        <title>Sequencing the genomes of 1000 actinobacteria strains.</title>
        <authorList>
            <person name="Klenk H.-P."/>
        </authorList>
    </citation>
    <scope>NUCLEOTIDE SEQUENCE [LARGE SCALE GENOMIC DNA]</scope>
    <source>
        <strain evidence="9 10">DSM 44506</strain>
    </source>
</reference>
<comment type="similarity">
    <text evidence="2">Belongs to the binding-protein-dependent transport system permease family. FecCD subfamily.</text>
</comment>
<dbReference type="PANTHER" id="PTHR30472">
    <property type="entry name" value="FERRIC ENTEROBACTIN TRANSPORT SYSTEM PERMEASE PROTEIN"/>
    <property type="match status" value="1"/>
</dbReference>
<comment type="caution">
    <text evidence="9">The sequence shown here is derived from an EMBL/GenBank/DDBJ whole genome shotgun (WGS) entry which is preliminary data.</text>
</comment>
<dbReference type="Pfam" id="PF01032">
    <property type="entry name" value="FecCD"/>
    <property type="match status" value="1"/>
</dbReference>
<keyword evidence="5 8" id="KW-0812">Transmembrane</keyword>